<evidence type="ECO:0000256" key="1">
    <source>
        <dbReference type="SAM" id="Phobius"/>
    </source>
</evidence>
<organism evidence="3 4">
    <name type="scientific">Rotaria magnacalcarata</name>
    <dbReference type="NCBI Taxonomy" id="392030"/>
    <lineage>
        <taxon>Eukaryota</taxon>
        <taxon>Metazoa</taxon>
        <taxon>Spiralia</taxon>
        <taxon>Gnathifera</taxon>
        <taxon>Rotifera</taxon>
        <taxon>Eurotatoria</taxon>
        <taxon>Bdelloidea</taxon>
        <taxon>Philodinida</taxon>
        <taxon>Philodinidae</taxon>
        <taxon>Rotaria</taxon>
    </lineage>
</organism>
<dbReference type="Proteomes" id="UP000663887">
    <property type="component" value="Unassembled WGS sequence"/>
</dbReference>
<sequence>MEKSFFPNRALFWSFWANVIYLIGMIGYFLMDVFNYIRPNVINLSLSSSIYAILAGIFVIDTTLQIFSVYNISSNAHRYYAMVLSSIFDQVGSHVYFLGALFTATALTNSTTIAICNGVGAANFAMGAAINMLAPGSGVVHLLANSLNLLGSLCYVLAIFLTNVALTQSIVIVGDSIYVIDAILYMISWFIHRRMTTLEGEPILLASK</sequence>
<gene>
    <name evidence="3" type="ORF">UXM345_LOCUS1328</name>
    <name evidence="2" type="ORF">XDN619_LOCUS10098</name>
</gene>
<accession>A0A818XHT6</accession>
<evidence type="ECO:0000313" key="4">
    <source>
        <dbReference type="Proteomes" id="UP000663842"/>
    </source>
</evidence>
<keyword evidence="1" id="KW-1133">Transmembrane helix</keyword>
<keyword evidence="1" id="KW-0472">Membrane</keyword>
<name>A0A818XHT6_9BILA</name>
<evidence type="ECO:0000313" key="2">
    <source>
        <dbReference type="EMBL" id="CAF2058133.1"/>
    </source>
</evidence>
<dbReference type="EMBL" id="CAJNRG010003482">
    <property type="protein sequence ID" value="CAF2058133.1"/>
    <property type="molecule type" value="Genomic_DNA"/>
</dbReference>
<protein>
    <submittedName>
        <fullName evidence="3">Uncharacterized protein</fullName>
    </submittedName>
</protein>
<comment type="caution">
    <text evidence="3">The sequence shown here is derived from an EMBL/GenBank/DDBJ whole genome shotgun (WGS) entry which is preliminary data.</text>
</comment>
<feature type="transmembrane region" description="Helical" evidence="1">
    <location>
        <begin position="12"/>
        <end position="30"/>
    </location>
</feature>
<dbReference type="EMBL" id="CAJOBF010000071">
    <property type="protein sequence ID" value="CAF3739367.1"/>
    <property type="molecule type" value="Genomic_DNA"/>
</dbReference>
<feature type="transmembrane region" description="Helical" evidence="1">
    <location>
        <begin position="170"/>
        <end position="191"/>
    </location>
</feature>
<evidence type="ECO:0000313" key="3">
    <source>
        <dbReference type="EMBL" id="CAF3739367.1"/>
    </source>
</evidence>
<keyword evidence="1" id="KW-0812">Transmembrane</keyword>
<feature type="transmembrane region" description="Helical" evidence="1">
    <location>
        <begin position="50"/>
        <end position="72"/>
    </location>
</feature>
<feature type="transmembrane region" description="Helical" evidence="1">
    <location>
        <begin position="142"/>
        <end position="164"/>
    </location>
</feature>
<dbReference type="Proteomes" id="UP000663842">
    <property type="component" value="Unassembled WGS sequence"/>
</dbReference>
<proteinExistence type="predicted"/>
<reference evidence="3" key="1">
    <citation type="submission" date="2021-02" db="EMBL/GenBank/DDBJ databases">
        <authorList>
            <person name="Nowell W R."/>
        </authorList>
    </citation>
    <scope>NUCLEOTIDE SEQUENCE</scope>
</reference>
<dbReference type="AlphaFoldDB" id="A0A818XHT6"/>